<dbReference type="AlphaFoldDB" id="A0A916UVG1"/>
<dbReference type="GO" id="GO:0016878">
    <property type="term" value="F:acid-thiol ligase activity"/>
    <property type="evidence" value="ECO:0007669"/>
    <property type="project" value="UniProtKB-ARBA"/>
</dbReference>
<dbReference type="InterPro" id="IPR050237">
    <property type="entry name" value="ATP-dep_AMP-bd_enzyme"/>
</dbReference>
<reference evidence="3" key="1">
    <citation type="journal article" date="2014" name="Int. J. Syst. Evol. Microbiol.">
        <title>Complete genome sequence of Corynebacterium casei LMG S-19264T (=DSM 44701T), isolated from a smear-ripened cheese.</title>
        <authorList>
            <consortium name="US DOE Joint Genome Institute (JGI-PGF)"/>
            <person name="Walter F."/>
            <person name="Albersmeier A."/>
            <person name="Kalinowski J."/>
            <person name="Ruckert C."/>
        </authorList>
    </citation>
    <scope>NUCLEOTIDE SEQUENCE</scope>
    <source>
        <strain evidence="3">CGMCC 1.12919</strain>
    </source>
</reference>
<evidence type="ECO:0000313" key="4">
    <source>
        <dbReference type="Proteomes" id="UP000637002"/>
    </source>
</evidence>
<evidence type="ECO:0000313" key="3">
    <source>
        <dbReference type="EMBL" id="GGC89586.1"/>
    </source>
</evidence>
<protein>
    <submittedName>
        <fullName evidence="3">4-coumarate--CoA ligase</fullName>
    </submittedName>
</protein>
<feature type="domain" description="AMP-dependent synthetase/ligase" evidence="1">
    <location>
        <begin position="32"/>
        <end position="383"/>
    </location>
</feature>
<proteinExistence type="predicted"/>
<dbReference type="InterPro" id="IPR042099">
    <property type="entry name" value="ANL_N_sf"/>
</dbReference>
<gene>
    <name evidence="3" type="ORF">GCM10010994_54280</name>
</gene>
<dbReference type="Gene3D" id="3.40.50.12780">
    <property type="entry name" value="N-terminal domain of ligase-like"/>
    <property type="match status" value="1"/>
</dbReference>
<evidence type="ECO:0000259" key="2">
    <source>
        <dbReference type="Pfam" id="PF13193"/>
    </source>
</evidence>
<dbReference type="Pfam" id="PF13193">
    <property type="entry name" value="AMP-binding_C"/>
    <property type="match status" value="1"/>
</dbReference>
<dbReference type="Proteomes" id="UP000637002">
    <property type="component" value="Unassembled WGS sequence"/>
</dbReference>
<dbReference type="SUPFAM" id="SSF56801">
    <property type="entry name" value="Acetyl-CoA synthetase-like"/>
    <property type="match status" value="1"/>
</dbReference>
<dbReference type="InterPro" id="IPR045851">
    <property type="entry name" value="AMP-bd_C_sf"/>
</dbReference>
<dbReference type="EMBL" id="BMGG01000011">
    <property type="protein sequence ID" value="GGC89586.1"/>
    <property type="molecule type" value="Genomic_DNA"/>
</dbReference>
<dbReference type="InterPro" id="IPR000873">
    <property type="entry name" value="AMP-dep_synth/lig_dom"/>
</dbReference>
<organism evidence="3 4">
    <name type="scientific">Chelatococcus reniformis</name>
    <dbReference type="NCBI Taxonomy" id="1494448"/>
    <lineage>
        <taxon>Bacteria</taxon>
        <taxon>Pseudomonadati</taxon>
        <taxon>Pseudomonadota</taxon>
        <taxon>Alphaproteobacteria</taxon>
        <taxon>Hyphomicrobiales</taxon>
        <taxon>Chelatococcaceae</taxon>
        <taxon>Chelatococcus</taxon>
    </lineage>
</organism>
<dbReference type="Gene3D" id="3.30.300.30">
    <property type="match status" value="1"/>
</dbReference>
<reference evidence="3" key="2">
    <citation type="submission" date="2020-09" db="EMBL/GenBank/DDBJ databases">
        <authorList>
            <person name="Sun Q."/>
            <person name="Zhou Y."/>
        </authorList>
    </citation>
    <scope>NUCLEOTIDE SEQUENCE</scope>
    <source>
        <strain evidence="3">CGMCC 1.12919</strain>
    </source>
</reference>
<dbReference type="PANTHER" id="PTHR43767:SF1">
    <property type="entry name" value="NONRIBOSOMAL PEPTIDE SYNTHASE PES1 (EUROFUNG)-RELATED"/>
    <property type="match status" value="1"/>
</dbReference>
<dbReference type="Pfam" id="PF00501">
    <property type="entry name" value="AMP-binding"/>
    <property type="match status" value="1"/>
</dbReference>
<sequence length="529" mass="57260">MATQSPVTAATHGAFGGPLAQAAGLLTVGALFRAQVIRSRDEIALQQGGQRLTYGELNARVNRLAAVIAAHGVVRGDRVAIFSENRLEYAELQLAAAKLGVIVACQNWRLAPEELVHCLTLVEPRMTFVSERHAVMLASLGCDCGPVIVLGEAYERALARTAEREPPEVAHPEDGLVILYTSGTTGLPKGAVISQRAMIARRLIGEIDGTFAQGKSFIAWAPMFHMVSTDNMLAMLMRGGKVIIVDGFDVEAIVAGAAGEEVGWLQVMPGTVEQVIAELKRSGARPKSLGSVGCMADLVPRQQIAELTEILQAPYINSFGSTETGSPPASKNLIPIGVVQERLPKEQNSLCDIRLVDPDDDDVPDGEPGELAFRGPTLFSGYWKVPEAKDFQNGWFHMGDVFVRNPDRTLEFVDRRKYLIKSGGENIYPAEIERVLLASARVAEAVVVRRADTRWGEVPVAFVVRNDPTLTAEEVVALCRGKIAGYKLPKAVRFVADAELPRSTTGKIKRHELEDVLKSDEAKAGRAAE</sequence>
<feature type="domain" description="AMP-binding enzyme C-terminal" evidence="2">
    <location>
        <begin position="431"/>
        <end position="507"/>
    </location>
</feature>
<keyword evidence="4" id="KW-1185">Reference proteome</keyword>
<dbReference type="InterPro" id="IPR025110">
    <property type="entry name" value="AMP-bd_C"/>
</dbReference>
<comment type="caution">
    <text evidence="3">The sequence shown here is derived from an EMBL/GenBank/DDBJ whole genome shotgun (WGS) entry which is preliminary data.</text>
</comment>
<dbReference type="PANTHER" id="PTHR43767">
    <property type="entry name" value="LONG-CHAIN-FATTY-ACID--COA LIGASE"/>
    <property type="match status" value="1"/>
</dbReference>
<dbReference type="InterPro" id="IPR020845">
    <property type="entry name" value="AMP-binding_CS"/>
</dbReference>
<accession>A0A916UVG1</accession>
<dbReference type="RefSeq" id="WP_188612308.1">
    <property type="nucleotide sequence ID" value="NZ_BMGG01000011.1"/>
</dbReference>
<dbReference type="PROSITE" id="PS00455">
    <property type="entry name" value="AMP_BINDING"/>
    <property type="match status" value="1"/>
</dbReference>
<keyword evidence="3" id="KW-0436">Ligase</keyword>
<evidence type="ECO:0000259" key="1">
    <source>
        <dbReference type="Pfam" id="PF00501"/>
    </source>
</evidence>
<name>A0A916UVG1_9HYPH</name>